<gene>
    <name evidence="1" type="ORF">HPB50_016547</name>
</gene>
<reference evidence="1" key="1">
    <citation type="submission" date="2020-05" db="EMBL/GenBank/DDBJ databases">
        <title>Large-scale comparative analyses of tick genomes elucidate their genetic diversity and vector capacities.</title>
        <authorList>
            <person name="Jia N."/>
            <person name="Wang J."/>
            <person name="Shi W."/>
            <person name="Du L."/>
            <person name="Sun Y."/>
            <person name="Zhan W."/>
            <person name="Jiang J."/>
            <person name="Wang Q."/>
            <person name="Zhang B."/>
            <person name="Ji P."/>
            <person name="Sakyi L.B."/>
            <person name="Cui X."/>
            <person name="Yuan T."/>
            <person name="Jiang B."/>
            <person name="Yang W."/>
            <person name="Lam T.T.-Y."/>
            <person name="Chang Q."/>
            <person name="Ding S."/>
            <person name="Wang X."/>
            <person name="Zhu J."/>
            <person name="Ruan X."/>
            <person name="Zhao L."/>
            <person name="Wei J."/>
            <person name="Que T."/>
            <person name="Du C."/>
            <person name="Cheng J."/>
            <person name="Dai P."/>
            <person name="Han X."/>
            <person name="Huang E."/>
            <person name="Gao Y."/>
            <person name="Liu J."/>
            <person name="Shao H."/>
            <person name="Ye R."/>
            <person name="Li L."/>
            <person name="Wei W."/>
            <person name="Wang X."/>
            <person name="Wang C."/>
            <person name="Yang T."/>
            <person name="Huo Q."/>
            <person name="Li W."/>
            <person name="Guo W."/>
            <person name="Chen H."/>
            <person name="Zhou L."/>
            <person name="Ni X."/>
            <person name="Tian J."/>
            <person name="Zhou Y."/>
            <person name="Sheng Y."/>
            <person name="Liu T."/>
            <person name="Pan Y."/>
            <person name="Xia L."/>
            <person name="Li J."/>
            <person name="Zhao F."/>
            <person name="Cao W."/>
        </authorList>
    </citation>
    <scope>NUCLEOTIDE SEQUENCE</scope>
    <source>
        <strain evidence="1">Hyas-2018</strain>
    </source>
</reference>
<name>A0ACB7SZE5_HYAAI</name>
<keyword evidence="2" id="KW-1185">Reference proteome</keyword>
<sequence>MVAAAFDAARAVRPGSAHKTLRSFALFLSSQWLLLSALLSLLFVAFFAVVVVGVACARARRGHSAHQSSERAPDPLLAARARSLFCTVGAAFAASLADTQTLSGRHLSGLLFFRPCTRSVLPTEKALLLFLRSSRLLHPSEERLLPDVQDMRYRLAAATKRHFRLVSP</sequence>
<evidence type="ECO:0000313" key="2">
    <source>
        <dbReference type="Proteomes" id="UP000821845"/>
    </source>
</evidence>
<dbReference type="Proteomes" id="UP000821845">
    <property type="component" value="Chromosome 2"/>
</dbReference>
<evidence type="ECO:0000313" key="1">
    <source>
        <dbReference type="EMBL" id="KAH6939228.1"/>
    </source>
</evidence>
<proteinExistence type="predicted"/>
<accession>A0ACB7SZE5</accession>
<organism evidence="1 2">
    <name type="scientific">Hyalomma asiaticum</name>
    <name type="common">Tick</name>
    <dbReference type="NCBI Taxonomy" id="266040"/>
    <lineage>
        <taxon>Eukaryota</taxon>
        <taxon>Metazoa</taxon>
        <taxon>Ecdysozoa</taxon>
        <taxon>Arthropoda</taxon>
        <taxon>Chelicerata</taxon>
        <taxon>Arachnida</taxon>
        <taxon>Acari</taxon>
        <taxon>Parasitiformes</taxon>
        <taxon>Ixodida</taxon>
        <taxon>Ixodoidea</taxon>
        <taxon>Ixodidae</taxon>
        <taxon>Hyalomminae</taxon>
        <taxon>Hyalomma</taxon>
    </lineage>
</organism>
<dbReference type="EMBL" id="CM023482">
    <property type="protein sequence ID" value="KAH6939228.1"/>
    <property type="molecule type" value="Genomic_DNA"/>
</dbReference>
<comment type="caution">
    <text evidence="1">The sequence shown here is derived from an EMBL/GenBank/DDBJ whole genome shotgun (WGS) entry which is preliminary data.</text>
</comment>
<protein>
    <submittedName>
        <fullName evidence="1">Uncharacterized protein</fullName>
    </submittedName>
</protein>